<dbReference type="OrthoDB" id="4506116at2"/>
<dbReference type="SUPFAM" id="SSF48452">
    <property type="entry name" value="TPR-like"/>
    <property type="match status" value="1"/>
</dbReference>
<dbReference type="RefSeq" id="WP_133907566.1">
    <property type="nucleotide sequence ID" value="NZ_SOCP01000019.1"/>
</dbReference>
<dbReference type="InterPro" id="IPR011990">
    <property type="entry name" value="TPR-like_helical_dom_sf"/>
</dbReference>
<reference evidence="3 4" key="1">
    <citation type="submission" date="2019-03" db="EMBL/GenBank/DDBJ databases">
        <title>Genomic Encyclopedia of Archaeal and Bacterial Type Strains, Phase II (KMG-II): from individual species to whole genera.</title>
        <authorList>
            <person name="Goeker M."/>
        </authorList>
    </citation>
    <scope>NUCLEOTIDE SEQUENCE [LARGE SCALE GENOMIC DNA]</scope>
    <source>
        <strain evidence="3 4">DSM 45499</strain>
    </source>
</reference>
<accession>A0A4R7V2U0</accession>
<proteinExistence type="predicted"/>
<keyword evidence="2" id="KW-0812">Transmembrane</keyword>
<feature type="transmembrane region" description="Helical" evidence="2">
    <location>
        <begin position="45"/>
        <end position="66"/>
    </location>
</feature>
<gene>
    <name evidence="3" type="ORF">CLV71_11988</name>
</gene>
<evidence type="ECO:0000313" key="4">
    <source>
        <dbReference type="Proteomes" id="UP000294927"/>
    </source>
</evidence>
<keyword evidence="4" id="KW-1185">Reference proteome</keyword>
<feature type="transmembrane region" description="Helical" evidence="2">
    <location>
        <begin position="12"/>
        <end position="33"/>
    </location>
</feature>
<keyword evidence="1" id="KW-0175">Coiled coil</keyword>
<keyword evidence="2" id="KW-0472">Membrane</keyword>
<dbReference type="Proteomes" id="UP000294927">
    <property type="component" value="Unassembled WGS sequence"/>
</dbReference>
<evidence type="ECO:0000313" key="3">
    <source>
        <dbReference type="EMBL" id="TDV41766.1"/>
    </source>
</evidence>
<dbReference type="EMBL" id="SOCP01000019">
    <property type="protein sequence ID" value="TDV41766.1"/>
    <property type="molecule type" value="Genomic_DNA"/>
</dbReference>
<protein>
    <recommendedName>
        <fullName evidence="5">Tetratricopeptide repeat protein</fullName>
    </recommendedName>
</protein>
<dbReference type="Gene3D" id="1.25.40.10">
    <property type="entry name" value="Tetratricopeptide repeat domain"/>
    <property type="match status" value="1"/>
</dbReference>
<evidence type="ECO:0008006" key="5">
    <source>
        <dbReference type="Google" id="ProtNLM"/>
    </source>
</evidence>
<sequence>MNRSDREWFRRLPVLMIAVVTWFVVTVSGELIGNQANDTTAGRTVGHYLLLTALVVAPLFLLLWGGMEVWERRRRRSAIAVDETPPPPRLFAPPTWHEPVALRGRRVEVERAVESLRNNGIVAVVGDRDVGTSAVGQAVAQELIDDDGVDPLATTRFDLRSRSASAPDDALTTAGRLVSVFGIDEPADEAALPGVARELAGVFHASDGTLLLDNVNTPEQVAWLVDAWPSGGPRLVLVGETVLEELVPHSVVRVDAMSVEDMRELWRVARNAPPPRWYRRFTRAPEPDRDLDELLAACLGRPRAVKALAAEISRPGSTVQFTHLLDELRGEGPATGTFERVWRAILANVRAGLSPEAVWLLSALASLPVTGLSKGAVAAMLGVSDPDALDELRARNLVDLVDGRYRLPQEYRRAIEGTTSDEERGEVAARALPALLGFYRTFAELWVTRLETDPKGARQWFEESEPSFRPLYAATYRGEDLLRSVLDDLCVIADALARWYVRAGLPTNLLTVHRGLHDLAVTAGWLDIAAHAAIRQATAHRMAGAHGAPHRFGDAVKELDNARSYLEQVQNQRVRAELDVRERSERALVAIDRGTGLSDAFTDIADLHVASPSVLVNLGVLHLGRGDLSDAAWHLLRAETLAQEAGDHGAWAHSLELLGVVLSHWRLVDAVRLWQLARTTFNRIGEKQGEARCLQHLASAALVDSRAAGQLLWGDPEPVAEREAARVALTHLLEARSLRPRQQTPLADHYRLVAVRRLAE</sequence>
<dbReference type="AlphaFoldDB" id="A0A4R7V2U0"/>
<name>A0A4R7V2U0_9PSEU</name>
<keyword evidence="2" id="KW-1133">Transmembrane helix</keyword>
<organism evidence="3 4">
    <name type="scientific">Actinophytocola oryzae</name>
    <dbReference type="NCBI Taxonomy" id="502181"/>
    <lineage>
        <taxon>Bacteria</taxon>
        <taxon>Bacillati</taxon>
        <taxon>Actinomycetota</taxon>
        <taxon>Actinomycetes</taxon>
        <taxon>Pseudonocardiales</taxon>
        <taxon>Pseudonocardiaceae</taxon>
    </lineage>
</organism>
<evidence type="ECO:0000256" key="1">
    <source>
        <dbReference type="SAM" id="Coils"/>
    </source>
</evidence>
<feature type="coiled-coil region" evidence="1">
    <location>
        <begin position="559"/>
        <end position="586"/>
    </location>
</feature>
<evidence type="ECO:0000256" key="2">
    <source>
        <dbReference type="SAM" id="Phobius"/>
    </source>
</evidence>
<comment type="caution">
    <text evidence="3">The sequence shown here is derived from an EMBL/GenBank/DDBJ whole genome shotgun (WGS) entry which is preliminary data.</text>
</comment>